<dbReference type="InterPro" id="IPR003593">
    <property type="entry name" value="AAA+_ATPase"/>
</dbReference>
<name>K1XXP5_MARBU</name>
<dbReference type="InParanoid" id="K1XXP5"/>
<dbReference type="STRING" id="1072389.K1XXP5"/>
<dbReference type="InterPro" id="IPR047187">
    <property type="entry name" value="SF1_C_Upf1"/>
</dbReference>
<dbReference type="CDD" id="cd18808">
    <property type="entry name" value="SF1_C_Upf1"/>
    <property type="match status" value="1"/>
</dbReference>
<comment type="similarity">
    <text evidence="1">Belongs to the CbxX/CfxQ family.</text>
</comment>
<keyword evidence="4" id="KW-0067">ATP-binding</keyword>
<feature type="domain" description="AAA+ ATPase" evidence="6">
    <location>
        <begin position="1845"/>
        <end position="1982"/>
    </location>
</feature>
<dbReference type="FunFam" id="3.40.50.300:FF:001660">
    <property type="entry name" value="NF-X1 finger and helicase protein, putative"/>
    <property type="match status" value="1"/>
</dbReference>
<feature type="region of interest" description="Disordered" evidence="5">
    <location>
        <begin position="1143"/>
        <end position="1211"/>
    </location>
</feature>
<feature type="domain" description="AAA+ ATPase" evidence="6">
    <location>
        <begin position="1562"/>
        <end position="1684"/>
    </location>
</feature>
<evidence type="ECO:0000256" key="2">
    <source>
        <dbReference type="ARBA" id="ARBA00022741"/>
    </source>
</evidence>
<evidence type="ECO:0000259" key="6">
    <source>
        <dbReference type="SMART" id="SM00382"/>
    </source>
</evidence>
<dbReference type="InterPro" id="IPR050773">
    <property type="entry name" value="CbxX/CfxQ_RuBisCO_ESX"/>
</dbReference>
<keyword evidence="3" id="KW-0347">Helicase</keyword>
<reference evidence="7 8" key="1">
    <citation type="journal article" date="2012" name="BMC Genomics">
        <title>Sequencing the genome of Marssonina brunnea reveals fungus-poplar co-evolution.</title>
        <authorList>
            <person name="Zhu S."/>
            <person name="Cao Y.-Z."/>
            <person name="Jiang C."/>
            <person name="Tan B.-Y."/>
            <person name="Wang Z."/>
            <person name="Feng S."/>
            <person name="Zhang L."/>
            <person name="Su X.-H."/>
            <person name="Brejova B."/>
            <person name="Vinar T."/>
            <person name="Xu M."/>
            <person name="Wang M.-X."/>
            <person name="Zhang S.-G."/>
            <person name="Huang M.-R."/>
            <person name="Wu R."/>
            <person name="Zhou Y."/>
        </authorList>
    </citation>
    <scope>NUCLEOTIDE SEQUENCE [LARGE SCALE GENOMIC DNA]</scope>
    <source>
        <strain evidence="7 8">MB_m1</strain>
    </source>
</reference>
<feature type="compositionally biased region" description="Basic and acidic residues" evidence="5">
    <location>
        <begin position="2252"/>
        <end position="2277"/>
    </location>
</feature>
<dbReference type="SUPFAM" id="SSF52540">
    <property type="entry name" value="P-loop containing nucleoside triphosphate hydrolases"/>
    <property type="match status" value="4"/>
</dbReference>
<dbReference type="Pfam" id="PF00004">
    <property type="entry name" value="AAA"/>
    <property type="match status" value="3"/>
</dbReference>
<dbReference type="FunFam" id="1.10.8.60:FF:000160">
    <property type="entry name" value="WGS project CABT00000000 data, contig 2.55"/>
    <property type="match status" value="1"/>
</dbReference>
<dbReference type="Pfam" id="PF17866">
    <property type="entry name" value="AAA_lid_6"/>
    <property type="match status" value="2"/>
</dbReference>
<sequence>MSSLDQSDQSDPRIIRLSKFFNDVLYGRRALNSSRDGKLFLEALCVQADPAVCAHKLLSSPSGVKSLQASMRFDTSPAFLNDHALPLLLYLQDPSLKAIDSGSVLSKLLLSIVEPPFFWDAYTKAFIGCLLVPAAITSYAWLLLHLVRIPGNVSTPYVQLASSHVLDLILKSQNGETRNLGQKIRHSLPLSDDDLHIDAEVKPGGRHDNDHADYRRVSIMPTADELLSKDLPFYRPANFIDDPNRLSSRRALHVDNQFRLLREDMLGDIREEIQVLMGMKSGRHKGSVVEKLRLYSIEMGTEKRRQAWGVKLQCREPLPHLKKIHHDKRKAYLRDNRDILRQGTMACIFIDNEPAAFPSILRIEDELASESAVVTVQFQDDDTLTYALLKMKSAASIRLAQLDTAIFAYEPFLRRLQSITDLPLAEELLHWEDGKGTGKSFLGALVAKVLHDSTSEVILVVCFTNHALDQFLEDLMKIGIPSANMIRLGGKSTNATKPLMLREQNSVKLNASHWTEIDKLKQSLRAHENRLQDAFGRYQSTNVQKRHLMEYLEFLEEDMPYFETFTVPAENDGMTRVGRNNKAVDPYYLLDRWIRGQPDSGSFRHAQPKGATAVWEMPVDARNECMNRWKNAILSDLVAEVRDAGRAFNADRTELDRVFGERDTTIIKSKRIIACTTNGAAKFTSAIQSASPGIVLVEEAGEILEAHILTSLGANTQQLILIGDHQQLRPKCSYELSVEKNEGFDLNRSLFERLILKGFPHVTLTKQHRMRPEISSMVRLLTYPDLTDADTTLQRPDLRGFRDNIIFIDHNEPEIELINAKELKDGKTSSKQNDFEAQMILKCVRYLAQQGYGTDKMVVITPYLGQLKHLRDLLAKYNDPILNDLDKFDLIRAGLLSDLGSKSTKPALRISTIDNYQGEESDIVLVSMTRSNKSHDIGFMAAPERLNVLLSRARDALIMIGNSDTFINARKGREIWRKLLDHLKENGHVYEGFPVKCEKHPDRAALLCSPSSFDTECPDGGCKEPCGASLKCGLHKCPSSCHQIFDHSKMKCEAVMNKKCANGHPQSWRCFQGPITACSICERERKLAEKKAKKALDDKLSRDEKMQRHQKEIEKLDEEIEKVVQSMKDMRIESEQAKLLAQKRKDLEAAKQRAKTSAAMPEDRRPSELDAEMPVYRRPKTTSCGPRSTPPTNTKASGQPAVASQSAFQSSRNQLRNYIEAAIDHNKSPSKTEWQRQKDQENTVNPAIDDIMEMIGLEEVKSQVLRIKSKVETSIRQNTDLKKERLGLVLLGNPGTGKTTVARHYAKVLTSLQVLGGDEFVETTGSRLAHGGITEVKNHLAQLEKAEGGVYFIDEAYQLAEGHNFGGKTVLDFLLAEIENFVGKVVFVFAGYRKEMEKFFEHNPGLSSRIPYTLQFEDYTDTELLQMLQFQMNKFYHGSMVVEDGPDGLYMRIATRRLGRGRGRDGFGNARALENLFARIRERQSDRLSKERKEGLAPDDNFITKEDLIGPDPSKAILTCDALVRLRQLTGLKSVKDSVDYLIDLIKTNYQREIEEVKLVDAALNRCFLGSPGTGKTTVAKLYGRILADIGLLSNGEVVTKNPSDFIGSAIGESEKNTKAILASTVGKVLIIDEAYMLYTSSGAGGGGAGAADIYRTAVIDTIVAECQSVPGEDRCVLLLGYEPQMVEMFQNVNPGLTRRFPIADSFRFEDFTDTELEEILRFKLKDRDLGATEEAVSVAVGVLARARNGLHFGNGGDVENLISKAKSNYQARQSKLPSADRSTRFHFEPQDFDPDYNRAAGAENNLQELFKDVIGCDEIIAKLDGFLQVAKGMRAQNLDPRGQIPMNFLFKGPPGTGKTTTARKIGQVYYDLGFLTQVEVVECSASNLIGQYVGQTGPKVIAQMERGLGKVLFVDEAYRLGEGLFAQEAVNELVDNMTKPKFKGKLVIILAGYNDDMDKLLRVNEGLSSRFADEIIFRPLNAENSLHILEAQLQQSKIQLLSFQEPAAYKELLGPMAELSQLPAWGNARDVQTLAKSIVRAAFLLKDPAKFGDQLILPHEVAMHCLSTMLSDRRARDKNTIVAQPSSQILVQQLDNDPRAHPPQYGTANKTAAKEDAQPTEQHTSHDQVAAGADHRDPGVSDATWAQLEIDKQISILTAQNCERIARSQEEAIRLAAEAENRAGEDVVLFDEVQARHKSEVDELMRRREEARINGVEAKAEAAQAEIEAAQARVDEALRKREEARTRQAEAMARRERIEKEQEGRRRMEQTRKQTEQRAQAKLNQMGICPAGYRWYKSSGGYRCGGGSHFVGDAQLRD</sequence>
<dbReference type="GO" id="GO:0005524">
    <property type="term" value="F:ATP binding"/>
    <property type="evidence" value="ECO:0007669"/>
    <property type="project" value="UniProtKB-KW"/>
</dbReference>
<dbReference type="InterPro" id="IPR000641">
    <property type="entry name" value="CbxX/CfxQ"/>
</dbReference>
<feature type="compositionally biased region" description="Polar residues" evidence="5">
    <location>
        <begin position="1181"/>
        <end position="1211"/>
    </location>
</feature>
<feature type="region of interest" description="Disordered" evidence="5">
    <location>
        <begin position="2252"/>
        <end position="2280"/>
    </location>
</feature>
<keyword evidence="3" id="KW-0378">Hydrolase</keyword>
<dbReference type="Gene3D" id="1.10.8.60">
    <property type="match status" value="2"/>
</dbReference>
<feature type="region of interest" description="Disordered" evidence="5">
    <location>
        <begin position="2097"/>
        <end position="2141"/>
    </location>
</feature>
<dbReference type="OMA" id="GNMETFM"/>
<dbReference type="InterPro" id="IPR027417">
    <property type="entry name" value="P-loop_NTPase"/>
</dbReference>
<keyword evidence="8" id="KW-1185">Reference proteome</keyword>
<dbReference type="CDD" id="cd00009">
    <property type="entry name" value="AAA"/>
    <property type="match status" value="3"/>
</dbReference>
<accession>K1XXP5</accession>
<dbReference type="PANTHER" id="PTHR43392">
    <property type="entry name" value="AAA-TYPE ATPASE FAMILY PROTEIN / ANKYRIN REPEAT FAMILY PROTEIN"/>
    <property type="match status" value="1"/>
</dbReference>
<feature type="domain" description="AAA+ ATPase" evidence="6">
    <location>
        <begin position="1284"/>
        <end position="1416"/>
    </location>
</feature>
<dbReference type="KEGG" id="mbe:MBM_04440"/>
<gene>
    <name evidence="7" type="ORF">MBM_04440</name>
</gene>
<dbReference type="Pfam" id="PF13087">
    <property type="entry name" value="AAA_12"/>
    <property type="match status" value="1"/>
</dbReference>
<dbReference type="OrthoDB" id="2423195at2759"/>
<dbReference type="SMART" id="SM00382">
    <property type="entry name" value="AAA"/>
    <property type="match status" value="3"/>
</dbReference>
<organism evidence="7 8">
    <name type="scientific">Marssonina brunnea f. sp. multigermtubi (strain MB_m1)</name>
    <name type="common">Marssonina leaf spot fungus</name>
    <dbReference type="NCBI Taxonomy" id="1072389"/>
    <lineage>
        <taxon>Eukaryota</taxon>
        <taxon>Fungi</taxon>
        <taxon>Dikarya</taxon>
        <taxon>Ascomycota</taxon>
        <taxon>Pezizomycotina</taxon>
        <taxon>Leotiomycetes</taxon>
        <taxon>Helotiales</taxon>
        <taxon>Drepanopezizaceae</taxon>
        <taxon>Drepanopeziza</taxon>
    </lineage>
</organism>
<evidence type="ECO:0000256" key="3">
    <source>
        <dbReference type="ARBA" id="ARBA00022806"/>
    </source>
</evidence>
<dbReference type="Gene3D" id="3.40.50.300">
    <property type="entry name" value="P-loop containing nucleotide triphosphate hydrolases"/>
    <property type="match status" value="6"/>
</dbReference>
<proteinExistence type="inferred from homology"/>
<dbReference type="eggNOG" id="KOG0730">
    <property type="taxonomic scope" value="Eukaryota"/>
</dbReference>
<dbReference type="InterPro" id="IPR041677">
    <property type="entry name" value="DNA2/NAM7_AAA_11"/>
</dbReference>
<dbReference type="Pfam" id="PF13086">
    <property type="entry name" value="AAA_11"/>
    <property type="match status" value="1"/>
</dbReference>
<dbReference type="eggNOG" id="KOG1807">
    <property type="taxonomic scope" value="Eukaryota"/>
</dbReference>
<dbReference type="GO" id="GO:0004386">
    <property type="term" value="F:helicase activity"/>
    <property type="evidence" value="ECO:0007669"/>
    <property type="project" value="InterPro"/>
</dbReference>
<dbReference type="Proteomes" id="UP000006753">
    <property type="component" value="Unassembled WGS sequence"/>
</dbReference>
<dbReference type="CDD" id="cd06008">
    <property type="entry name" value="NF-X1-zinc-finger"/>
    <property type="match status" value="1"/>
</dbReference>
<dbReference type="InterPro" id="IPR003959">
    <property type="entry name" value="ATPase_AAA_core"/>
</dbReference>
<dbReference type="InterPro" id="IPR041679">
    <property type="entry name" value="DNA2/NAM7-like_C"/>
</dbReference>
<evidence type="ECO:0000256" key="5">
    <source>
        <dbReference type="SAM" id="MobiDB-lite"/>
    </source>
</evidence>
<protein>
    <submittedName>
        <fullName evidence="7">NFX1-type zinc finger-containing protein 1</fullName>
    </submittedName>
</protein>
<evidence type="ECO:0000313" key="8">
    <source>
        <dbReference type="Proteomes" id="UP000006753"/>
    </source>
</evidence>
<dbReference type="HOGENOM" id="CLU_001133_0_0_1"/>
<dbReference type="InterPro" id="IPR041627">
    <property type="entry name" value="AAA_lid_6"/>
</dbReference>
<evidence type="ECO:0000313" key="7">
    <source>
        <dbReference type="EMBL" id="EKD17579.1"/>
    </source>
</evidence>
<evidence type="ECO:0000256" key="1">
    <source>
        <dbReference type="ARBA" id="ARBA00010378"/>
    </source>
</evidence>
<dbReference type="EMBL" id="JH921436">
    <property type="protein sequence ID" value="EKD17579.1"/>
    <property type="molecule type" value="Genomic_DNA"/>
</dbReference>
<dbReference type="GO" id="GO:0016887">
    <property type="term" value="F:ATP hydrolysis activity"/>
    <property type="evidence" value="ECO:0007669"/>
    <property type="project" value="InterPro"/>
</dbReference>
<dbReference type="PRINTS" id="PR00819">
    <property type="entry name" value="CBXCFQXSUPER"/>
</dbReference>
<evidence type="ECO:0000256" key="4">
    <source>
        <dbReference type="ARBA" id="ARBA00022840"/>
    </source>
</evidence>
<dbReference type="PANTHER" id="PTHR43392:SF2">
    <property type="entry name" value="AAA-TYPE ATPASE FAMILY PROTEIN _ ANKYRIN REPEAT FAMILY PROTEIN"/>
    <property type="match status" value="1"/>
</dbReference>
<dbReference type="FunFam" id="3.40.50.300:FF:000216">
    <property type="entry name" value="Type VII secretion ATPase EccA"/>
    <property type="match status" value="3"/>
</dbReference>
<keyword evidence="2" id="KW-0547">Nucleotide-binding</keyword>